<accession>A0A1I1IFX2</accession>
<dbReference type="STRING" id="1334022.SAMN04487907_103323"/>
<evidence type="ECO:0000256" key="5">
    <source>
        <dbReference type="SAM" id="Phobius"/>
    </source>
</evidence>
<evidence type="ECO:0000256" key="4">
    <source>
        <dbReference type="ARBA" id="ARBA00023136"/>
    </source>
</evidence>
<keyword evidence="4 5" id="KW-0472">Membrane</keyword>
<dbReference type="Pfam" id="PF01566">
    <property type="entry name" value="Nramp"/>
    <property type="match status" value="1"/>
</dbReference>
<name>A0A1I1IFX2_9FLAO</name>
<feature type="transmembrane region" description="Helical" evidence="5">
    <location>
        <begin position="88"/>
        <end position="116"/>
    </location>
</feature>
<comment type="subcellular location">
    <subcellularLocation>
        <location evidence="1">Membrane</location>
        <topology evidence="1">Multi-pass membrane protein</topology>
    </subcellularLocation>
</comment>
<feature type="transmembrane region" description="Helical" evidence="5">
    <location>
        <begin position="122"/>
        <end position="143"/>
    </location>
</feature>
<dbReference type="AlphaFoldDB" id="A0A1I1IFX2"/>
<feature type="transmembrane region" description="Helical" evidence="5">
    <location>
        <begin position="292"/>
        <end position="312"/>
    </location>
</feature>
<sequence length="428" mass="47484">MESQQIAKRTKKTSILKNIGPGFLLAGAAIGVSHLVQSTRAGADYGYILIWALLLACISKYPFLEFGPRYVAGTGKHLIAGYKQLGKIPYYLFIFITVASMFIIQAAVTIVTAGLAERLFNFGLSPFTWSFIIFGASIALLLIGKYPGLDKSMKIIVSLLTLATLAAVCMALGIQKEPIETVEIPSLWTTASLGFIIAFMGWMPIPLDAAVWHSIWTKEKAHENKEKLNLKGAFLDFNIGYFSACFIGILFFLLGVLVMFGSGESFSSNSVEFSSQLINLYGRTLGEWSKPVIAIAAFVTMLSTVITVTDAYPRVISELFHPENSISTEADNRKKRWQFYRISIFIIPILSLAILYFTSGSFTILVDFAAGLSFLSAPILAWFNYKLVTGQEMPETDRPGKNYRIFTIICFVMLLVFNIAYLGYNFLM</sequence>
<feature type="transmembrane region" description="Helical" evidence="5">
    <location>
        <begin position="155"/>
        <end position="174"/>
    </location>
</feature>
<evidence type="ECO:0000256" key="2">
    <source>
        <dbReference type="ARBA" id="ARBA00022692"/>
    </source>
</evidence>
<dbReference type="Proteomes" id="UP000199438">
    <property type="component" value="Unassembled WGS sequence"/>
</dbReference>
<keyword evidence="7" id="KW-1185">Reference proteome</keyword>
<feature type="transmembrane region" description="Helical" evidence="5">
    <location>
        <begin position="48"/>
        <end position="67"/>
    </location>
</feature>
<feature type="transmembrane region" description="Helical" evidence="5">
    <location>
        <begin position="339"/>
        <end position="358"/>
    </location>
</feature>
<evidence type="ECO:0000256" key="1">
    <source>
        <dbReference type="ARBA" id="ARBA00004141"/>
    </source>
</evidence>
<dbReference type="GO" id="GO:0034755">
    <property type="term" value="P:iron ion transmembrane transport"/>
    <property type="evidence" value="ECO:0007669"/>
    <property type="project" value="TreeGrafter"/>
</dbReference>
<dbReference type="InterPro" id="IPR001046">
    <property type="entry name" value="NRAMP_fam"/>
</dbReference>
<dbReference type="GO" id="GO:0005384">
    <property type="term" value="F:manganese ion transmembrane transporter activity"/>
    <property type="evidence" value="ECO:0007669"/>
    <property type="project" value="TreeGrafter"/>
</dbReference>
<protein>
    <submittedName>
        <fullName evidence="6">Mn2+ and Fe2+ transporters of the NRAMP family</fullName>
    </submittedName>
</protein>
<keyword evidence="3 5" id="KW-1133">Transmembrane helix</keyword>
<feature type="transmembrane region" description="Helical" evidence="5">
    <location>
        <begin position="233"/>
        <end position="260"/>
    </location>
</feature>
<feature type="transmembrane region" description="Helical" evidence="5">
    <location>
        <begin position="405"/>
        <end position="424"/>
    </location>
</feature>
<feature type="transmembrane region" description="Helical" evidence="5">
    <location>
        <begin position="364"/>
        <end position="385"/>
    </location>
</feature>
<dbReference type="OrthoDB" id="4858698at2"/>
<reference evidence="7" key="1">
    <citation type="submission" date="2016-10" db="EMBL/GenBank/DDBJ databases">
        <authorList>
            <person name="Varghese N."/>
            <person name="Submissions S."/>
        </authorList>
    </citation>
    <scope>NUCLEOTIDE SEQUENCE [LARGE SCALE GENOMIC DNA]</scope>
    <source>
        <strain evidence="7">DSM 24499</strain>
    </source>
</reference>
<dbReference type="PANTHER" id="PTHR11706:SF3">
    <property type="entry name" value="METAL ION TRANSPORT PROTEIN"/>
    <property type="match status" value="1"/>
</dbReference>
<feature type="transmembrane region" description="Helical" evidence="5">
    <location>
        <begin position="186"/>
        <end position="212"/>
    </location>
</feature>
<evidence type="ECO:0000256" key="3">
    <source>
        <dbReference type="ARBA" id="ARBA00022989"/>
    </source>
</evidence>
<dbReference type="GO" id="GO:0005886">
    <property type="term" value="C:plasma membrane"/>
    <property type="evidence" value="ECO:0007669"/>
    <property type="project" value="TreeGrafter"/>
</dbReference>
<evidence type="ECO:0000313" key="6">
    <source>
        <dbReference type="EMBL" id="SFC32080.1"/>
    </source>
</evidence>
<dbReference type="PANTHER" id="PTHR11706">
    <property type="entry name" value="SOLUTE CARRIER PROTEIN FAMILY 11 MEMBER"/>
    <property type="match status" value="1"/>
</dbReference>
<dbReference type="GO" id="GO:0015086">
    <property type="term" value="F:cadmium ion transmembrane transporter activity"/>
    <property type="evidence" value="ECO:0007669"/>
    <property type="project" value="TreeGrafter"/>
</dbReference>
<dbReference type="RefSeq" id="WP_092542149.1">
    <property type="nucleotide sequence ID" value="NZ_FOKV01000003.1"/>
</dbReference>
<keyword evidence="2 5" id="KW-0812">Transmembrane</keyword>
<organism evidence="6 7">
    <name type="scientific">Zunongwangia mangrovi</name>
    <dbReference type="NCBI Taxonomy" id="1334022"/>
    <lineage>
        <taxon>Bacteria</taxon>
        <taxon>Pseudomonadati</taxon>
        <taxon>Bacteroidota</taxon>
        <taxon>Flavobacteriia</taxon>
        <taxon>Flavobacteriales</taxon>
        <taxon>Flavobacteriaceae</taxon>
        <taxon>Zunongwangia</taxon>
    </lineage>
</organism>
<gene>
    <name evidence="6" type="ORF">SAMN04487907_103323</name>
</gene>
<dbReference type="EMBL" id="FOKV01000003">
    <property type="protein sequence ID" value="SFC32080.1"/>
    <property type="molecule type" value="Genomic_DNA"/>
</dbReference>
<feature type="transmembrane region" description="Helical" evidence="5">
    <location>
        <begin position="15"/>
        <end position="36"/>
    </location>
</feature>
<evidence type="ECO:0000313" key="7">
    <source>
        <dbReference type="Proteomes" id="UP000199438"/>
    </source>
</evidence>
<proteinExistence type="predicted"/>